<dbReference type="AlphaFoldDB" id="Q23AF1"/>
<dbReference type="EMBL" id="GG662724">
    <property type="protein sequence ID" value="EAR93541.2"/>
    <property type="molecule type" value="Genomic_DNA"/>
</dbReference>
<dbReference type="Pfam" id="PF13519">
    <property type="entry name" value="VWA_2"/>
    <property type="match status" value="1"/>
</dbReference>
<evidence type="ECO:0000313" key="3">
    <source>
        <dbReference type="EMBL" id="EAR93541.2"/>
    </source>
</evidence>
<dbReference type="PANTHER" id="PTHR46785:SF1">
    <property type="entry name" value="VON WILLEBRAND FACTOR A DOMAIN-CONTAINING PROTEIN 3B"/>
    <property type="match status" value="1"/>
</dbReference>
<dbReference type="PANTHER" id="PTHR46785">
    <property type="entry name" value="VON WILLEBRAND FACTOR A DOMAIN-CONTAINING PROTEIN 3B"/>
    <property type="match status" value="1"/>
</dbReference>
<dbReference type="InterPro" id="IPR036465">
    <property type="entry name" value="vWFA_dom_sf"/>
</dbReference>
<dbReference type="OrthoDB" id="10021393at2759"/>
<accession>Q23AF1</accession>
<organism evidence="3 4">
    <name type="scientific">Tetrahymena thermophila (strain SB210)</name>
    <dbReference type="NCBI Taxonomy" id="312017"/>
    <lineage>
        <taxon>Eukaryota</taxon>
        <taxon>Sar</taxon>
        <taxon>Alveolata</taxon>
        <taxon>Ciliophora</taxon>
        <taxon>Intramacronucleata</taxon>
        <taxon>Oligohymenophorea</taxon>
        <taxon>Hymenostomatida</taxon>
        <taxon>Tetrahymenina</taxon>
        <taxon>Tetrahymenidae</taxon>
        <taxon>Tetrahymena</taxon>
    </lineage>
</organism>
<evidence type="ECO:0000256" key="1">
    <source>
        <dbReference type="SAM" id="SignalP"/>
    </source>
</evidence>
<dbReference type="Proteomes" id="UP000009168">
    <property type="component" value="Unassembled WGS sequence"/>
</dbReference>
<dbReference type="Gene3D" id="3.40.50.410">
    <property type="entry name" value="von Willebrand factor, type A domain"/>
    <property type="match status" value="1"/>
</dbReference>
<sequence>MNKILLAFTFFALMAIASAFRKNNFSTEQKQVAAPSKTAETFCPNPKFRPEAWMKKFLDGLSGTKSDSDQIKYLQDQIPTDPHVFSSDQVVSTISKLTFDSSRLKSMELLNPYIQSLSSQNIVDILGKLTFSSNKMGALKLIANTLTDISDQSKNLIANQFTFSSDKNEALMILNGISPRNCIYGTITAKVAVFVIDTSGSMDFKFKVNGESISRIQFVKAQLTKTINEQLKKYQKFNIITFSNQATYWKPDVIDATPENILAAITYINKLGTSGATNISGGLDLAFRSKEVLNTIYLLSDGVPNSGVMTIEGIKKYLTDKNQNRQEKVKINTISFILGGPENQQERTLSFEFLNAIADATNGSFKGISE</sequence>
<feature type="domain" description="VWFA" evidence="2">
    <location>
        <begin position="191"/>
        <end position="370"/>
    </location>
</feature>
<dbReference type="InterPro" id="IPR028011">
    <property type="entry name" value="DUF4476"/>
</dbReference>
<evidence type="ECO:0000259" key="2">
    <source>
        <dbReference type="PROSITE" id="PS50234"/>
    </source>
</evidence>
<dbReference type="SUPFAM" id="SSF53300">
    <property type="entry name" value="vWA-like"/>
    <property type="match status" value="1"/>
</dbReference>
<dbReference type="RefSeq" id="XP_001013786.2">
    <property type="nucleotide sequence ID" value="XM_001013786.2"/>
</dbReference>
<name>Q23AF1_TETTS</name>
<gene>
    <name evidence="3" type="ORF">TTHERM_00426080</name>
</gene>
<feature type="signal peptide" evidence="1">
    <location>
        <begin position="1"/>
        <end position="19"/>
    </location>
</feature>
<evidence type="ECO:0000313" key="4">
    <source>
        <dbReference type="Proteomes" id="UP000009168"/>
    </source>
</evidence>
<keyword evidence="4" id="KW-1185">Reference proteome</keyword>
<dbReference type="GeneID" id="7827192"/>
<dbReference type="PROSITE" id="PS50234">
    <property type="entry name" value="VWFA"/>
    <property type="match status" value="1"/>
</dbReference>
<proteinExistence type="predicted"/>
<dbReference type="InParanoid" id="Q23AF1"/>
<dbReference type="InterPro" id="IPR002035">
    <property type="entry name" value="VWF_A"/>
</dbReference>
<dbReference type="KEGG" id="tet:TTHERM_00426080"/>
<feature type="chain" id="PRO_5004201695" evidence="1">
    <location>
        <begin position="20"/>
        <end position="370"/>
    </location>
</feature>
<dbReference type="SMART" id="SM00327">
    <property type="entry name" value="VWA"/>
    <property type="match status" value="1"/>
</dbReference>
<reference evidence="4" key="1">
    <citation type="journal article" date="2006" name="PLoS Biol.">
        <title>Macronuclear genome sequence of the ciliate Tetrahymena thermophila, a model eukaryote.</title>
        <authorList>
            <person name="Eisen J.A."/>
            <person name="Coyne R.S."/>
            <person name="Wu M."/>
            <person name="Wu D."/>
            <person name="Thiagarajan M."/>
            <person name="Wortman J.R."/>
            <person name="Badger J.H."/>
            <person name="Ren Q."/>
            <person name="Amedeo P."/>
            <person name="Jones K.M."/>
            <person name="Tallon L.J."/>
            <person name="Delcher A.L."/>
            <person name="Salzberg S.L."/>
            <person name="Silva J.C."/>
            <person name="Haas B.J."/>
            <person name="Majoros W.H."/>
            <person name="Farzad M."/>
            <person name="Carlton J.M."/>
            <person name="Smith R.K. Jr."/>
            <person name="Garg J."/>
            <person name="Pearlman R.E."/>
            <person name="Karrer K.M."/>
            <person name="Sun L."/>
            <person name="Manning G."/>
            <person name="Elde N.C."/>
            <person name="Turkewitz A.P."/>
            <person name="Asai D.J."/>
            <person name="Wilkes D.E."/>
            <person name="Wang Y."/>
            <person name="Cai H."/>
            <person name="Collins K."/>
            <person name="Stewart B.A."/>
            <person name="Lee S.R."/>
            <person name="Wilamowska K."/>
            <person name="Weinberg Z."/>
            <person name="Ruzzo W.L."/>
            <person name="Wloga D."/>
            <person name="Gaertig J."/>
            <person name="Frankel J."/>
            <person name="Tsao C.-C."/>
            <person name="Gorovsky M.A."/>
            <person name="Keeling P.J."/>
            <person name="Waller R.F."/>
            <person name="Patron N.J."/>
            <person name="Cherry J.M."/>
            <person name="Stover N.A."/>
            <person name="Krieger C.J."/>
            <person name="del Toro C."/>
            <person name="Ryder H.F."/>
            <person name="Williamson S.C."/>
            <person name="Barbeau R.A."/>
            <person name="Hamilton E.P."/>
            <person name="Orias E."/>
        </authorList>
    </citation>
    <scope>NUCLEOTIDE SEQUENCE [LARGE SCALE GENOMIC DNA]</scope>
    <source>
        <strain evidence="4">SB210</strain>
    </source>
</reference>
<keyword evidence="1" id="KW-0732">Signal</keyword>
<dbReference type="HOGENOM" id="CLU_777278_0_0_1"/>
<dbReference type="Pfam" id="PF14771">
    <property type="entry name" value="DUF4476"/>
    <property type="match status" value="1"/>
</dbReference>
<protein>
    <submittedName>
        <fullName evidence="3">von willebrand factor type A (VWA) domain was originally protein</fullName>
    </submittedName>
</protein>